<keyword evidence="3 5" id="KW-0288">FMN</keyword>
<dbReference type="Proteomes" id="UP000605427">
    <property type="component" value="Unassembled WGS sequence"/>
</dbReference>
<reference evidence="8" key="1">
    <citation type="journal article" date="2019" name="Int. J. Syst. Evol. Microbiol.">
        <title>The Global Catalogue of Microorganisms (GCM) 10K type strain sequencing project: providing services to taxonomists for standard genome sequencing and annotation.</title>
        <authorList>
            <consortium name="The Broad Institute Genomics Platform"/>
            <consortium name="The Broad Institute Genome Sequencing Center for Infectious Disease"/>
            <person name="Wu L."/>
            <person name="Ma J."/>
        </authorList>
    </citation>
    <scope>NUCLEOTIDE SEQUENCE [LARGE SCALE GENOMIC DNA]</scope>
    <source>
        <strain evidence="8">CCM 8702</strain>
    </source>
</reference>
<keyword evidence="5" id="KW-0521">NADP</keyword>
<dbReference type="RefSeq" id="WP_172245567.1">
    <property type="nucleotide sequence ID" value="NZ_BMDD01000004.1"/>
</dbReference>
<evidence type="ECO:0000256" key="4">
    <source>
        <dbReference type="ARBA" id="ARBA00023002"/>
    </source>
</evidence>
<gene>
    <name evidence="7" type="ORF">GCM10007362_33430</name>
</gene>
<dbReference type="EMBL" id="BMDD01000004">
    <property type="protein sequence ID" value="GGH82308.1"/>
    <property type="molecule type" value="Genomic_DNA"/>
</dbReference>
<evidence type="ECO:0000313" key="7">
    <source>
        <dbReference type="EMBL" id="GGH82308.1"/>
    </source>
</evidence>
<protein>
    <submittedName>
        <fullName evidence="7">NADPH-dependent oxidoreductase</fullName>
    </submittedName>
</protein>
<dbReference type="NCBIfam" id="NF008033">
    <property type="entry name" value="PRK10765.1"/>
    <property type="match status" value="1"/>
</dbReference>
<organism evidence="7 8">
    <name type="scientific">Saccharibacillus endophyticus</name>
    <dbReference type="NCBI Taxonomy" id="2060666"/>
    <lineage>
        <taxon>Bacteria</taxon>
        <taxon>Bacillati</taxon>
        <taxon>Bacillota</taxon>
        <taxon>Bacilli</taxon>
        <taxon>Bacillales</taxon>
        <taxon>Paenibacillaceae</taxon>
        <taxon>Saccharibacillus</taxon>
    </lineage>
</organism>
<feature type="domain" description="Nitroreductase" evidence="6">
    <location>
        <begin position="9"/>
        <end position="165"/>
    </location>
</feature>
<keyword evidence="4 5" id="KW-0560">Oxidoreductase</keyword>
<dbReference type="Gene3D" id="3.40.109.10">
    <property type="entry name" value="NADH Oxidase"/>
    <property type="match status" value="1"/>
</dbReference>
<dbReference type="PANTHER" id="PTHR43425:SF2">
    <property type="entry name" value="OXYGEN-INSENSITIVE NADPH NITROREDUCTASE"/>
    <property type="match status" value="1"/>
</dbReference>
<dbReference type="CDD" id="cd02146">
    <property type="entry name" value="NfsA-like"/>
    <property type="match status" value="1"/>
</dbReference>
<evidence type="ECO:0000256" key="1">
    <source>
        <dbReference type="ARBA" id="ARBA00008366"/>
    </source>
</evidence>
<dbReference type="Pfam" id="PF00881">
    <property type="entry name" value="Nitroreductase"/>
    <property type="match status" value="1"/>
</dbReference>
<evidence type="ECO:0000256" key="3">
    <source>
        <dbReference type="ARBA" id="ARBA00022643"/>
    </source>
</evidence>
<evidence type="ECO:0000256" key="5">
    <source>
        <dbReference type="PIRNR" id="PIRNR005426"/>
    </source>
</evidence>
<dbReference type="InterPro" id="IPR016446">
    <property type="entry name" value="Flavin_OxRdtase_Frp"/>
</dbReference>
<dbReference type="InterPro" id="IPR000415">
    <property type="entry name" value="Nitroreductase-like"/>
</dbReference>
<dbReference type="PIRSF" id="PIRSF005426">
    <property type="entry name" value="Frp"/>
    <property type="match status" value="1"/>
</dbReference>
<keyword evidence="2 5" id="KW-0285">Flavoprotein</keyword>
<dbReference type="SUPFAM" id="SSF55469">
    <property type="entry name" value="FMN-dependent nitroreductase-like"/>
    <property type="match status" value="1"/>
</dbReference>
<dbReference type="PANTHER" id="PTHR43425">
    <property type="entry name" value="OXYGEN-INSENSITIVE NADPH NITROREDUCTASE"/>
    <property type="match status" value="1"/>
</dbReference>
<evidence type="ECO:0000256" key="2">
    <source>
        <dbReference type="ARBA" id="ARBA00022630"/>
    </source>
</evidence>
<keyword evidence="8" id="KW-1185">Reference proteome</keyword>
<accession>A0ABQ2A137</accession>
<name>A0ABQ2A137_9BACL</name>
<comment type="similarity">
    <text evidence="1 5">Belongs to the flavin oxidoreductase frp family.</text>
</comment>
<evidence type="ECO:0000313" key="8">
    <source>
        <dbReference type="Proteomes" id="UP000605427"/>
    </source>
</evidence>
<dbReference type="InterPro" id="IPR029479">
    <property type="entry name" value="Nitroreductase"/>
</dbReference>
<comment type="caution">
    <text evidence="7">The sequence shown here is derived from an EMBL/GenBank/DDBJ whole genome shotgun (WGS) entry which is preliminary data.</text>
</comment>
<proteinExistence type="inferred from homology"/>
<sequence length="249" mass="27129">MNDTISLLMNHRSVRKYTDQPVSQEQLEAIVAAGQMASSSSNVQAYSVVAVTDPDLKNKLSECAGDQAYIQECPVFLVWCADLSRLKKAAETHQPGASSYEGAAENFVVATVDVALASQNAAVAAESLGLGIVYIGGIRNQIETVSDLLGLPEYVYPVFGMCVGYPDPNHGAGLRPRLPQEAVLHMNGYHVEQNERGVQAYDETAVRYITARTNGQRTTSWSEQMAAKLTNPSRLQLRSFLESKGFNKQ</sequence>
<evidence type="ECO:0000259" key="6">
    <source>
        <dbReference type="Pfam" id="PF00881"/>
    </source>
</evidence>